<evidence type="ECO:0000256" key="6">
    <source>
        <dbReference type="RuleBase" id="RU003330"/>
    </source>
</evidence>
<feature type="binding site" evidence="5">
    <location>
        <position position="144"/>
    </location>
    <ligand>
        <name>AMP</name>
        <dbReference type="ChEBI" id="CHEBI:456215"/>
    </ligand>
</feature>
<keyword evidence="5" id="KW-0963">Cytoplasm</keyword>
<dbReference type="NCBIfam" id="TIGR01351">
    <property type="entry name" value="adk"/>
    <property type="match status" value="1"/>
</dbReference>
<comment type="subcellular location">
    <subcellularLocation>
        <location evidence="5 7">Cytoplasm</location>
    </subcellularLocation>
</comment>
<feature type="binding site" evidence="5">
    <location>
        <position position="36"/>
    </location>
    <ligand>
        <name>AMP</name>
        <dbReference type="ChEBI" id="CHEBI:456215"/>
    </ligand>
</feature>
<feature type="binding site" evidence="5">
    <location>
        <position position="127"/>
    </location>
    <ligand>
        <name>ATP</name>
        <dbReference type="ChEBI" id="CHEBI:30616"/>
    </ligand>
</feature>
<dbReference type="InterPro" id="IPR027417">
    <property type="entry name" value="P-loop_NTPase"/>
</dbReference>
<keyword evidence="4 5" id="KW-0418">Kinase</keyword>
<comment type="subunit">
    <text evidence="5 7">Monomer.</text>
</comment>
<evidence type="ECO:0000256" key="2">
    <source>
        <dbReference type="ARBA" id="ARBA00022727"/>
    </source>
</evidence>
<feature type="binding site" evidence="5">
    <location>
        <begin position="85"/>
        <end position="88"/>
    </location>
    <ligand>
        <name>AMP</name>
        <dbReference type="ChEBI" id="CHEBI:456215"/>
    </ligand>
</feature>
<evidence type="ECO:0000256" key="1">
    <source>
        <dbReference type="ARBA" id="ARBA00022679"/>
    </source>
</evidence>
<dbReference type="GO" id="GO:0005524">
    <property type="term" value="F:ATP binding"/>
    <property type="evidence" value="ECO:0007669"/>
    <property type="project" value="UniProtKB-UniRule"/>
</dbReference>
<reference evidence="8 9" key="1">
    <citation type="submission" date="2016-10" db="EMBL/GenBank/DDBJ databases">
        <authorList>
            <person name="Varghese N."/>
            <person name="Submissions S."/>
        </authorList>
    </citation>
    <scope>NUCLEOTIDE SEQUENCE [LARGE SCALE GENOMIC DNA]</scope>
    <source>
        <strain evidence="8 9">DSM 18839</strain>
    </source>
</reference>
<evidence type="ECO:0000256" key="5">
    <source>
        <dbReference type="HAMAP-Rule" id="MF_00235"/>
    </source>
</evidence>
<evidence type="ECO:0000256" key="7">
    <source>
        <dbReference type="RuleBase" id="RU003331"/>
    </source>
</evidence>
<evidence type="ECO:0000256" key="3">
    <source>
        <dbReference type="ARBA" id="ARBA00022741"/>
    </source>
</evidence>
<dbReference type="Proteomes" id="UP000198615">
    <property type="component" value="Unassembled WGS sequence"/>
</dbReference>
<feature type="binding site" evidence="5">
    <location>
        <begin position="10"/>
        <end position="15"/>
    </location>
    <ligand>
        <name>ATP</name>
        <dbReference type="ChEBI" id="CHEBI:30616"/>
    </ligand>
</feature>
<protein>
    <recommendedName>
        <fullName evidence="5 7">Adenylate kinase</fullName>
        <shortName evidence="5">AK</shortName>
        <ecNumber evidence="5 7">2.7.4.3</ecNumber>
    </recommendedName>
    <alternativeName>
        <fullName evidence="5">ATP-AMP transphosphorylase</fullName>
    </alternativeName>
    <alternativeName>
        <fullName evidence="5">ATP:AMP phosphotransferase</fullName>
    </alternativeName>
    <alternativeName>
        <fullName evidence="5">Adenylate monophosphate kinase</fullName>
    </alternativeName>
</protein>
<sequence>MNLILLGPPGAGKGTQAKRLEEKFGVKQLSTGDMLRAAVASGSEIGQEAKAVMDAGQLVSDDIIVRMISERVEEPDCAKGFILDGFPRNVAQAKALDEMLAEKGLKIDHVIEFRVDEERMIDRILKRAAEEGRSDDNEDTLRKRMDVYRDQTAPIIPHYQGKGALKTVDGMKPMDDVTRDLEKILAA</sequence>
<feature type="binding site" evidence="5">
    <location>
        <position position="133"/>
    </location>
    <ligand>
        <name>AMP</name>
        <dbReference type="ChEBI" id="CHEBI:456215"/>
    </ligand>
</feature>
<name>A0A8G2F0I1_9PROT</name>
<evidence type="ECO:0000256" key="4">
    <source>
        <dbReference type="ARBA" id="ARBA00022777"/>
    </source>
</evidence>
<dbReference type="InterPro" id="IPR006259">
    <property type="entry name" value="Adenyl_kin_sub"/>
</dbReference>
<keyword evidence="1 5" id="KW-0808">Transferase</keyword>
<proteinExistence type="inferred from homology"/>
<dbReference type="InterPro" id="IPR033690">
    <property type="entry name" value="Adenylat_kinase_CS"/>
</dbReference>
<feature type="binding site" evidence="5">
    <location>
        <position position="31"/>
    </location>
    <ligand>
        <name>AMP</name>
        <dbReference type="ChEBI" id="CHEBI:456215"/>
    </ligand>
</feature>
<dbReference type="PRINTS" id="PR00094">
    <property type="entry name" value="ADENYLTKNASE"/>
</dbReference>
<dbReference type="EC" id="2.7.4.3" evidence="5 7"/>
<evidence type="ECO:0000313" key="8">
    <source>
        <dbReference type="EMBL" id="SDG47680.1"/>
    </source>
</evidence>
<gene>
    <name evidence="5" type="primary">adk</name>
    <name evidence="8" type="ORF">SAMN05660686_04556</name>
</gene>
<dbReference type="CDD" id="cd01428">
    <property type="entry name" value="ADK"/>
    <property type="match status" value="1"/>
</dbReference>
<dbReference type="UniPathway" id="UPA00588">
    <property type="reaction ID" value="UER00649"/>
</dbReference>
<dbReference type="NCBIfam" id="NF011100">
    <property type="entry name" value="PRK14527.1"/>
    <property type="match status" value="1"/>
</dbReference>
<feature type="binding site" evidence="5">
    <location>
        <begin position="57"/>
        <end position="59"/>
    </location>
    <ligand>
        <name>AMP</name>
        <dbReference type="ChEBI" id="CHEBI:456215"/>
    </ligand>
</feature>
<comment type="domain">
    <text evidence="5">Consists of three domains, a large central CORE domain and two small peripheral domains, NMPbind and LID, which undergo movements during catalysis. The LID domain closes over the site of phosphoryl transfer upon ATP binding. Assembling and dissambling the active center during each catalytic cycle provides an effective means to prevent ATP hydrolysis.</text>
</comment>
<comment type="similarity">
    <text evidence="5 6">Belongs to the adenylate kinase family.</text>
</comment>
<comment type="caution">
    <text evidence="5">Lacks conserved residue(s) required for the propagation of feature annotation.</text>
</comment>
<evidence type="ECO:0000313" key="9">
    <source>
        <dbReference type="Proteomes" id="UP000198615"/>
    </source>
</evidence>
<feature type="region of interest" description="NMP" evidence="5">
    <location>
        <begin position="30"/>
        <end position="59"/>
    </location>
</feature>
<feature type="binding site" evidence="5">
    <location>
        <position position="92"/>
    </location>
    <ligand>
        <name>AMP</name>
        <dbReference type="ChEBI" id="CHEBI:456215"/>
    </ligand>
</feature>
<comment type="function">
    <text evidence="5">Catalyzes the reversible transfer of the terminal phosphate group between ATP and AMP. Plays an important role in cellular energy homeostasis and in adenine nucleotide metabolism.</text>
</comment>
<dbReference type="RefSeq" id="WP_028795237.1">
    <property type="nucleotide sequence ID" value="NZ_FNBW01000018.1"/>
</dbReference>
<keyword evidence="2 5" id="KW-0545">Nucleotide biosynthesis</keyword>
<dbReference type="PROSITE" id="PS00113">
    <property type="entry name" value="ADENYLATE_KINASE"/>
    <property type="match status" value="1"/>
</dbReference>
<dbReference type="AlphaFoldDB" id="A0A8G2F0I1"/>
<dbReference type="SUPFAM" id="SSF52540">
    <property type="entry name" value="P-loop containing nucleoside triphosphate hydrolases"/>
    <property type="match status" value="1"/>
</dbReference>
<keyword evidence="3 5" id="KW-0547">Nucleotide-binding</keyword>
<dbReference type="GO" id="GO:0005737">
    <property type="term" value="C:cytoplasm"/>
    <property type="evidence" value="ECO:0007669"/>
    <property type="project" value="UniProtKB-SubCell"/>
</dbReference>
<organism evidence="8 9">
    <name type="scientific">Thalassobaculum litoreum DSM 18839</name>
    <dbReference type="NCBI Taxonomy" id="1123362"/>
    <lineage>
        <taxon>Bacteria</taxon>
        <taxon>Pseudomonadati</taxon>
        <taxon>Pseudomonadota</taxon>
        <taxon>Alphaproteobacteria</taxon>
        <taxon>Rhodospirillales</taxon>
        <taxon>Thalassobaculaceae</taxon>
        <taxon>Thalassobaculum</taxon>
    </lineage>
</organism>
<dbReference type="NCBIfam" id="NF011101">
    <property type="entry name" value="PRK14528.1"/>
    <property type="match status" value="1"/>
</dbReference>
<dbReference type="Gene3D" id="3.40.50.300">
    <property type="entry name" value="P-loop containing nucleotide triphosphate hydrolases"/>
    <property type="match status" value="1"/>
</dbReference>
<keyword evidence="9" id="KW-1185">Reference proteome</keyword>
<dbReference type="NCBIfam" id="NF011105">
    <property type="entry name" value="PRK14532.1"/>
    <property type="match status" value="1"/>
</dbReference>
<dbReference type="Pfam" id="PF00406">
    <property type="entry name" value="ADK"/>
    <property type="match status" value="1"/>
</dbReference>
<dbReference type="PANTHER" id="PTHR23359">
    <property type="entry name" value="NUCLEOTIDE KINASE"/>
    <property type="match status" value="1"/>
</dbReference>
<comment type="pathway">
    <text evidence="5">Purine metabolism; AMP biosynthesis via salvage pathway; AMP from ADP: step 1/1.</text>
</comment>
<feature type="binding site" evidence="5">
    <location>
        <position position="172"/>
    </location>
    <ligand>
        <name>ATP</name>
        <dbReference type="ChEBI" id="CHEBI:30616"/>
    </ligand>
</feature>
<keyword evidence="5 7" id="KW-0067">ATP-binding</keyword>
<comment type="caution">
    <text evidence="8">The sequence shown here is derived from an EMBL/GenBank/DDBJ whole genome shotgun (WGS) entry which is preliminary data.</text>
</comment>
<dbReference type="GO" id="GO:0044209">
    <property type="term" value="P:AMP salvage"/>
    <property type="evidence" value="ECO:0007669"/>
    <property type="project" value="UniProtKB-UniRule"/>
</dbReference>
<dbReference type="NCBIfam" id="NF001381">
    <property type="entry name" value="PRK00279.1-3"/>
    <property type="match status" value="1"/>
</dbReference>
<dbReference type="GO" id="GO:0004017">
    <property type="term" value="F:AMP kinase activity"/>
    <property type="evidence" value="ECO:0007669"/>
    <property type="project" value="UniProtKB-UniRule"/>
</dbReference>
<dbReference type="NCBIfam" id="NF011104">
    <property type="entry name" value="PRK14531.1"/>
    <property type="match status" value="1"/>
</dbReference>
<dbReference type="OrthoDB" id="9805030at2"/>
<comment type="catalytic activity">
    <reaction evidence="5 7">
        <text>AMP + ATP = 2 ADP</text>
        <dbReference type="Rhea" id="RHEA:12973"/>
        <dbReference type="ChEBI" id="CHEBI:30616"/>
        <dbReference type="ChEBI" id="CHEBI:456215"/>
        <dbReference type="ChEBI" id="CHEBI:456216"/>
        <dbReference type="EC" id="2.7.4.3"/>
    </reaction>
</comment>
<dbReference type="HAMAP" id="MF_00235">
    <property type="entry name" value="Adenylate_kinase_Adk"/>
    <property type="match status" value="1"/>
</dbReference>
<accession>A0A8G2F0I1</accession>
<dbReference type="EMBL" id="FNBW01000018">
    <property type="protein sequence ID" value="SDG47680.1"/>
    <property type="molecule type" value="Genomic_DNA"/>
</dbReference>
<dbReference type="InterPro" id="IPR000850">
    <property type="entry name" value="Adenylat/UMP-CMP_kin"/>
</dbReference>